<evidence type="ECO:0000313" key="3">
    <source>
        <dbReference type="EMBL" id="GIP58973.1"/>
    </source>
</evidence>
<proteinExistence type="predicted"/>
<protein>
    <recommendedName>
        <fullName evidence="2">Protein-glutamine gamma-glutamyltransferase-like C-terminal domain-containing protein</fullName>
    </recommendedName>
</protein>
<feature type="transmembrane region" description="Helical" evidence="1">
    <location>
        <begin position="125"/>
        <end position="146"/>
    </location>
</feature>
<gene>
    <name evidence="3" type="ORF">J15TS10_27870</name>
</gene>
<keyword evidence="1" id="KW-0812">Transmembrane</keyword>
<reference evidence="3 4" key="1">
    <citation type="submission" date="2021-03" db="EMBL/GenBank/DDBJ databases">
        <title>Antimicrobial resistance genes in bacteria isolated from Japanese honey, and their potential for conferring macrolide and lincosamide resistance in the American foulbrood pathogen Paenibacillus larvae.</title>
        <authorList>
            <person name="Okamoto M."/>
            <person name="Kumagai M."/>
            <person name="Kanamori H."/>
            <person name="Takamatsu D."/>
        </authorList>
    </citation>
    <scope>NUCLEOTIDE SEQUENCE [LARGE SCALE GENOMIC DNA]</scope>
    <source>
        <strain evidence="3 4">J15TS10</strain>
    </source>
</reference>
<dbReference type="Proteomes" id="UP000681290">
    <property type="component" value="Unassembled WGS sequence"/>
</dbReference>
<dbReference type="InterPro" id="IPR025403">
    <property type="entry name" value="TgpA-like_C"/>
</dbReference>
<feature type="transmembrane region" description="Helical" evidence="1">
    <location>
        <begin position="76"/>
        <end position="92"/>
    </location>
</feature>
<dbReference type="EMBL" id="BOSM01000004">
    <property type="protein sequence ID" value="GIP58973.1"/>
    <property type="molecule type" value="Genomic_DNA"/>
</dbReference>
<keyword evidence="4" id="KW-1185">Reference proteome</keyword>
<evidence type="ECO:0000313" key="4">
    <source>
        <dbReference type="Proteomes" id="UP000681290"/>
    </source>
</evidence>
<sequence>MENGSNLNGSNHYIIRTLKLCLSCLGELVVLMPFYLAAVILLSPSFIPLGWMVILPFISLFGAAIHNYVPVLWKKLGIAVLIGIVYAAIFIGTGAGGLASLIGLGAALFALQGMTAVSRVGEARLYWFGTASYFVAGIAYSRIALLRGELGLMTWLGAACLGIALFVTNYEYLRYTTLSNKSASPLPRGLRRHNTVFIVIILGLIVLLAAGVGRWIGHMLLEIIRHIVAWLTRSSGEPEAPQPEELQEPPMMFIPEGVQKPGLLSQILDILFYVVGGAVVAAIVVFVLHWLYKNAGGFWKSSIDRLLALLRRQDRAGESAGYRDEESSIFSWEEKRQKWGQWRGALARFGKRQERYEDMRSNQERVRFLYRRLLLTRLHEGSEWKPGLTPLEIARDLQLHDDKKKDQRAKPGQAAHKAAIEPLIKLYYRVRYGGQEPDDEEVADIRRKLSQK</sequence>
<comment type="caution">
    <text evidence="3">The sequence shown here is derived from an EMBL/GenBank/DDBJ whole genome shotgun (WGS) entry which is preliminary data.</text>
</comment>
<accession>A0ABQ4MSQ6</accession>
<feature type="transmembrane region" description="Helical" evidence="1">
    <location>
        <begin position="98"/>
        <end position="118"/>
    </location>
</feature>
<dbReference type="Pfam" id="PF13559">
    <property type="entry name" value="DUF4129"/>
    <property type="match status" value="1"/>
</dbReference>
<feature type="transmembrane region" description="Helical" evidence="1">
    <location>
        <begin position="194"/>
        <end position="216"/>
    </location>
</feature>
<feature type="domain" description="Protein-glutamine gamma-glutamyltransferase-like C-terminal" evidence="2">
    <location>
        <begin position="369"/>
        <end position="449"/>
    </location>
</feature>
<keyword evidence="1" id="KW-0472">Membrane</keyword>
<name>A0ABQ4MSQ6_9BACL</name>
<evidence type="ECO:0000256" key="1">
    <source>
        <dbReference type="SAM" id="Phobius"/>
    </source>
</evidence>
<organism evidence="3 4">
    <name type="scientific">Paenibacillus woosongensis</name>
    <dbReference type="NCBI Taxonomy" id="307580"/>
    <lineage>
        <taxon>Bacteria</taxon>
        <taxon>Bacillati</taxon>
        <taxon>Bacillota</taxon>
        <taxon>Bacilli</taxon>
        <taxon>Bacillales</taxon>
        <taxon>Paenibacillaceae</taxon>
        <taxon>Paenibacillus</taxon>
    </lineage>
</organism>
<feature type="transmembrane region" description="Helical" evidence="1">
    <location>
        <begin position="270"/>
        <end position="292"/>
    </location>
</feature>
<feature type="transmembrane region" description="Helical" evidence="1">
    <location>
        <begin position="49"/>
        <end position="69"/>
    </location>
</feature>
<feature type="transmembrane region" description="Helical" evidence="1">
    <location>
        <begin position="152"/>
        <end position="173"/>
    </location>
</feature>
<evidence type="ECO:0000259" key="2">
    <source>
        <dbReference type="Pfam" id="PF13559"/>
    </source>
</evidence>
<dbReference type="RefSeq" id="WP_213591576.1">
    <property type="nucleotide sequence ID" value="NZ_BOSM01000004.1"/>
</dbReference>
<feature type="transmembrane region" description="Helical" evidence="1">
    <location>
        <begin position="20"/>
        <end position="43"/>
    </location>
</feature>
<keyword evidence="1" id="KW-1133">Transmembrane helix</keyword>